<sequence length="126" mass="14744">MENSKEEYTQFSTEIIVEGEESVPFCIKVVLTRENGIKNQFSVYTPTDLLRFFKAIIAEGKEKLYRCIDCFFERDYRILSIGQLHFDYVDEYNSFLIAFGDSTFVDEINSHLEEILTTNILEGEKL</sequence>
<comment type="caution">
    <text evidence="1">The sequence shown here is derived from an EMBL/GenBank/DDBJ whole genome shotgun (WGS) entry which is preliminary data.</text>
</comment>
<reference evidence="1" key="1">
    <citation type="journal article" date="2025" name="Int. J. Syst. Evol. Microbiol.">
        <title>Inconstantimicrobium mannanitabidum sp. nov., a novel member of the family Clostridiaceae isolated from anoxic soil under the treatment of reductive soil disinfestation.</title>
        <authorList>
            <person name="Ueki A."/>
            <person name="Tonouchi A."/>
            <person name="Honma S."/>
            <person name="Kaku N."/>
            <person name="Ueki K."/>
        </authorList>
    </citation>
    <scope>NUCLEOTIDE SEQUENCE</scope>
    <source>
        <strain evidence="1">TW13</strain>
    </source>
</reference>
<name>A0ACB5R9E8_9CLOT</name>
<evidence type="ECO:0000313" key="2">
    <source>
        <dbReference type="Proteomes" id="UP001058074"/>
    </source>
</evidence>
<organism evidence="1 2">
    <name type="scientific">Inconstantimicrobium mannanitabidum</name>
    <dbReference type="NCBI Taxonomy" id="1604901"/>
    <lineage>
        <taxon>Bacteria</taxon>
        <taxon>Bacillati</taxon>
        <taxon>Bacillota</taxon>
        <taxon>Clostridia</taxon>
        <taxon>Eubacteriales</taxon>
        <taxon>Clostridiaceae</taxon>
        <taxon>Inconstantimicrobium</taxon>
    </lineage>
</organism>
<accession>A0ACB5R9E8</accession>
<gene>
    <name evidence="1" type="ORF">rsdtw13_09180</name>
</gene>
<evidence type="ECO:0000313" key="1">
    <source>
        <dbReference type="EMBL" id="GKX65660.1"/>
    </source>
</evidence>
<dbReference type="EMBL" id="BROD01000001">
    <property type="protein sequence ID" value="GKX65660.1"/>
    <property type="molecule type" value="Genomic_DNA"/>
</dbReference>
<keyword evidence="2" id="KW-1185">Reference proteome</keyword>
<dbReference type="Proteomes" id="UP001058074">
    <property type="component" value="Unassembled WGS sequence"/>
</dbReference>
<proteinExistence type="predicted"/>
<protein>
    <submittedName>
        <fullName evidence="1">Uncharacterized protein</fullName>
    </submittedName>
</protein>